<dbReference type="Ensembl" id="ENSPMGT00000012609.1">
    <property type="protein sequence ID" value="ENSPMGP00000011818.1"/>
    <property type="gene ID" value="ENSPMGG00000009784.1"/>
</dbReference>
<dbReference type="PROSITE" id="PS51450">
    <property type="entry name" value="LRR"/>
    <property type="match status" value="2"/>
</dbReference>
<dbReference type="PANTHER" id="PTHR45842">
    <property type="entry name" value="SYNAPTIC ADHESION-LIKE MOLECULE SALM"/>
    <property type="match status" value="1"/>
</dbReference>
<dbReference type="Gene3D" id="3.80.10.10">
    <property type="entry name" value="Ribonuclease Inhibitor"/>
    <property type="match status" value="2"/>
</dbReference>
<keyword evidence="6" id="KW-1133">Transmembrane helix</keyword>
<keyword evidence="2" id="KW-0732">Signal</keyword>
<dbReference type="STRING" id="409849.ENSPMGP00000011818"/>
<evidence type="ECO:0000256" key="5">
    <source>
        <dbReference type="ARBA" id="ARBA00023180"/>
    </source>
</evidence>
<evidence type="ECO:0000256" key="3">
    <source>
        <dbReference type="ARBA" id="ARBA00022737"/>
    </source>
</evidence>
<keyword evidence="1" id="KW-0433">Leucine-rich repeat</keyword>
<dbReference type="Gene3D" id="2.60.40.10">
    <property type="entry name" value="Immunoglobulins"/>
    <property type="match status" value="3"/>
</dbReference>
<dbReference type="InterPro" id="IPR050467">
    <property type="entry name" value="LRFN"/>
</dbReference>
<keyword evidence="9" id="KW-1185">Reference proteome</keyword>
<feature type="domain" description="Ig-like" evidence="7">
    <location>
        <begin position="358"/>
        <end position="462"/>
    </location>
</feature>
<dbReference type="SUPFAM" id="SSF48726">
    <property type="entry name" value="Immunoglobulin"/>
    <property type="match status" value="3"/>
</dbReference>
<protein>
    <recommendedName>
        <fullName evidence="7">Ig-like domain-containing protein</fullName>
    </recommendedName>
</protein>
<evidence type="ECO:0000256" key="4">
    <source>
        <dbReference type="ARBA" id="ARBA00023157"/>
    </source>
</evidence>
<dbReference type="InterPro" id="IPR013783">
    <property type="entry name" value="Ig-like_fold"/>
</dbReference>
<feature type="domain" description="Ig-like" evidence="7">
    <location>
        <begin position="466"/>
        <end position="555"/>
    </location>
</feature>
<keyword evidence="5" id="KW-0325">Glycoprotein</keyword>
<evidence type="ECO:0000256" key="2">
    <source>
        <dbReference type="ARBA" id="ARBA00022729"/>
    </source>
</evidence>
<dbReference type="Pfam" id="PF07679">
    <property type="entry name" value="I-set"/>
    <property type="match status" value="1"/>
</dbReference>
<dbReference type="PANTHER" id="PTHR45842:SF16">
    <property type="entry name" value="LEUCINE-RICH REPEATS AND IMMUNOGLOBULIN-LIKE DOMAINS 3"/>
    <property type="match status" value="1"/>
</dbReference>
<dbReference type="PROSITE" id="PS50835">
    <property type="entry name" value="IG_LIKE"/>
    <property type="match status" value="2"/>
</dbReference>
<reference evidence="8" key="1">
    <citation type="submission" date="2025-08" db="UniProtKB">
        <authorList>
            <consortium name="Ensembl"/>
        </authorList>
    </citation>
    <scope>IDENTIFICATION</scope>
</reference>
<dbReference type="Pfam" id="PF13855">
    <property type="entry name" value="LRR_8"/>
    <property type="match status" value="4"/>
</dbReference>
<evidence type="ECO:0000313" key="8">
    <source>
        <dbReference type="Ensembl" id="ENSPMGP00000011818.1"/>
    </source>
</evidence>
<keyword evidence="6" id="KW-0472">Membrane</keyword>
<evidence type="ECO:0000313" key="9">
    <source>
        <dbReference type="Proteomes" id="UP000261520"/>
    </source>
</evidence>
<dbReference type="InterPro" id="IPR007110">
    <property type="entry name" value="Ig-like_dom"/>
</dbReference>
<sequence>ANNKISKISMEQLRPLPALETLDLSNNNIVDLKANSFPVLPLKNYLNNNRISSLETGCFTNLSSSLQVLRLNRNRLSSIPAKIFQLANLQHDLSRNRVRRVEGLTFHGLHALRSLKMQRNGLSRLMDGAFWGLSNMEVQLDYNNLTEVSKGWLYGLLTLHQLHLSHNAISRIRPDAWEFCQKLNEHLSRLEESSFVGLSLLDQLHIGNNRVSFIADGAFRGLSSLQMDLQNNEISWTIEDMNGPFSALDKLKKFLQGNQIRSVTKKSFSGLDALQHDLSNNAIMSLQANAFSQMKNLQERLNTSSLLCDCQLKWFPVWVAEQSFLSCVNASCAHPQMLKGRSVFSVSQEDFVCDFPKPQITVQPETQSALKGGNVTFVCSAASSSDSPMTFAWKKDNEVLNDVEIHNQAHLRVQGGAGGDTEVTEYTTTLQLRNVDFPSEGKYQCVISNHFGSSYSTKARLTVNLPSFTKMPMDLSIRAGATARLECAAVGHPSPQIAWQKDGGTDFPAARERRMHVMPEDDVFFIVDVKTEDIGVYSCTAQNTAGAISANATLTVLGDSPLLVTERHFFAAANQLLIIVDAAEADAGKYTCEMSNALGTERGNVRLSVLPNPNCDPGVQGGVGVGIMGVGGTDEDAWATVGIVIIAVVCCVVGTSLVWVVIIYHTRRRNENCSVTN</sequence>
<evidence type="ECO:0000259" key="7">
    <source>
        <dbReference type="PROSITE" id="PS50835"/>
    </source>
</evidence>
<dbReference type="FunFam" id="3.80.10.10:FF:000023">
    <property type="entry name" value="Leucine rich repeats and immunoglobulin like domains 3"/>
    <property type="match status" value="1"/>
</dbReference>
<dbReference type="InterPro" id="IPR001611">
    <property type="entry name" value="Leu-rich_rpt"/>
</dbReference>
<dbReference type="SMART" id="SM00409">
    <property type="entry name" value="IG"/>
    <property type="match status" value="3"/>
</dbReference>
<dbReference type="CDD" id="cd05763">
    <property type="entry name" value="IgI_LRIG1-like"/>
    <property type="match status" value="1"/>
</dbReference>
<dbReference type="InterPro" id="IPR000483">
    <property type="entry name" value="Cys-rich_flank_reg_C"/>
</dbReference>
<reference evidence="8" key="2">
    <citation type="submission" date="2025-09" db="UniProtKB">
        <authorList>
            <consortium name="Ensembl"/>
        </authorList>
    </citation>
    <scope>IDENTIFICATION</scope>
</reference>
<dbReference type="InterPro" id="IPR003598">
    <property type="entry name" value="Ig_sub2"/>
</dbReference>
<proteinExistence type="predicted"/>
<name>A0A3B4A440_9GOBI</name>
<dbReference type="AlphaFoldDB" id="A0A3B4A440"/>
<dbReference type="SMART" id="SM00369">
    <property type="entry name" value="LRR_TYP"/>
    <property type="match status" value="8"/>
</dbReference>
<dbReference type="FunFam" id="2.60.40.10:FF:000224">
    <property type="entry name" value="Leucine rich repeats and immunoglobulin like domains 3"/>
    <property type="match status" value="1"/>
</dbReference>
<dbReference type="InterPro" id="IPR036179">
    <property type="entry name" value="Ig-like_dom_sf"/>
</dbReference>
<accession>A0A3B4A440</accession>
<dbReference type="Pfam" id="PF13927">
    <property type="entry name" value="Ig_3"/>
    <property type="match status" value="1"/>
</dbReference>
<dbReference type="SMART" id="SM00408">
    <property type="entry name" value="IGc2"/>
    <property type="match status" value="3"/>
</dbReference>
<dbReference type="InterPro" id="IPR003599">
    <property type="entry name" value="Ig_sub"/>
</dbReference>
<dbReference type="InterPro" id="IPR003591">
    <property type="entry name" value="Leu-rich_rpt_typical-subtyp"/>
</dbReference>
<keyword evidence="4" id="KW-1015">Disulfide bond</keyword>
<dbReference type="InterPro" id="IPR013098">
    <property type="entry name" value="Ig_I-set"/>
</dbReference>
<dbReference type="FunFam" id="2.60.40.10:FF:000150">
    <property type="entry name" value="Leucine rich repeats and immunoglobulin like domains 3"/>
    <property type="match status" value="1"/>
</dbReference>
<feature type="transmembrane region" description="Helical" evidence="6">
    <location>
        <begin position="637"/>
        <end position="664"/>
    </location>
</feature>
<dbReference type="SMART" id="SM00082">
    <property type="entry name" value="LRRCT"/>
    <property type="match status" value="1"/>
</dbReference>
<keyword evidence="3" id="KW-0677">Repeat</keyword>
<organism evidence="8 9">
    <name type="scientific">Periophthalmus magnuspinnatus</name>
    <dbReference type="NCBI Taxonomy" id="409849"/>
    <lineage>
        <taxon>Eukaryota</taxon>
        <taxon>Metazoa</taxon>
        <taxon>Chordata</taxon>
        <taxon>Craniata</taxon>
        <taxon>Vertebrata</taxon>
        <taxon>Euteleostomi</taxon>
        <taxon>Actinopterygii</taxon>
        <taxon>Neopterygii</taxon>
        <taxon>Teleostei</taxon>
        <taxon>Neoteleostei</taxon>
        <taxon>Acanthomorphata</taxon>
        <taxon>Gobiaria</taxon>
        <taxon>Gobiiformes</taxon>
        <taxon>Gobioidei</taxon>
        <taxon>Gobiidae</taxon>
        <taxon>Oxudercinae</taxon>
        <taxon>Periophthalmus</taxon>
    </lineage>
</organism>
<dbReference type="SUPFAM" id="SSF52058">
    <property type="entry name" value="L domain-like"/>
    <property type="match status" value="1"/>
</dbReference>
<evidence type="ECO:0000256" key="1">
    <source>
        <dbReference type="ARBA" id="ARBA00022614"/>
    </source>
</evidence>
<dbReference type="InterPro" id="IPR032675">
    <property type="entry name" value="LRR_dom_sf"/>
</dbReference>
<dbReference type="Proteomes" id="UP000261520">
    <property type="component" value="Unplaced"/>
</dbReference>
<dbReference type="Pfam" id="PF00560">
    <property type="entry name" value="LRR_1"/>
    <property type="match status" value="1"/>
</dbReference>
<evidence type="ECO:0000256" key="6">
    <source>
        <dbReference type="SAM" id="Phobius"/>
    </source>
</evidence>
<keyword evidence="6" id="KW-0812">Transmembrane</keyword>